<dbReference type="EMBL" id="JADFUA010000007">
    <property type="protein sequence ID" value="MBE9610135.1"/>
    <property type="molecule type" value="Genomic_DNA"/>
</dbReference>
<proteinExistence type="predicted"/>
<feature type="domain" description="Porin" evidence="12">
    <location>
        <begin position="7"/>
        <end position="327"/>
    </location>
</feature>
<dbReference type="InterPro" id="IPR023614">
    <property type="entry name" value="Porin_dom_sf"/>
</dbReference>
<evidence type="ECO:0000313" key="14">
    <source>
        <dbReference type="Proteomes" id="UP000604481"/>
    </source>
</evidence>
<sequence>MQKIIAAAVAAAFLAPAAMAEVTVSGSIRTAIDYVDVDHESEKDPAGKIRIADQSSRIRFAGKDKFDDLGGSLIWQVESGVNVGYGGSAGVFGTRNTFIGYQFADMGTLRFGKYDNAYKNWSGDAIQALDGYFNDDSGYFGGSRIHRRMGDRMDQIVSYESPKWAGFNVRADIDFDQNKTDITNQMSYTIAGAYKHEYFALGAAYARADDREIKPGSVSLKKEKAVEGTSIDGFMIGGSVFIDAFTLSALYERINWDDGKTDYDQDSYSLGLMYKWNKLTFQGAYAVADDVSGKDDSGAKQFTIGARYALSKQTSINLTYANLNNDKNAKFKTEAYYEKGTPSDPLNGSDQQLITLGVRTDF</sequence>
<accession>A0A8J7FIW1</accession>
<evidence type="ECO:0000256" key="11">
    <source>
        <dbReference type="SAM" id="SignalP"/>
    </source>
</evidence>
<dbReference type="Proteomes" id="UP000604481">
    <property type="component" value="Unassembled WGS sequence"/>
</dbReference>
<dbReference type="InterPro" id="IPR033900">
    <property type="entry name" value="Gram_neg_porin_domain"/>
</dbReference>
<evidence type="ECO:0000256" key="7">
    <source>
        <dbReference type="ARBA" id="ARBA00023065"/>
    </source>
</evidence>
<keyword evidence="4" id="KW-1134">Transmembrane beta strand</keyword>
<dbReference type="GO" id="GO:0015288">
    <property type="term" value="F:porin activity"/>
    <property type="evidence" value="ECO:0007669"/>
    <property type="project" value="UniProtKB-KW"/>
</dbReference>
<evidence type="ECO:0000256" key="8">
    <source>
        <dbReference type="ARBA" id="ARBA00023114"/>
    </source>
</evidence>
<evidence type="ECO:0000313" key="13">
    <source>
        <dbReference type="EMBL" id="MBE9610135.1"/>
    </source>
</evidence>
<protein>
    <submittedName>
        <fullName evidence="13">Porin</fullName>
    </submittedName>
</protein>
<evidence type="ECO:0000256" key="9">
    <source>
        <dbReference type="ARBA" id="ARBA00023136"/>
    </source>
</evidence>
<gene>
    <name evidence="13" type="ORF">INR99_12365</name>
</gene>
<dbReference type="PANTHER" id="PTHR34501">
    <property type="entry name" value="PROTEIN YDDL-RELATED"/>
    <property type="match status" value="1"/>
</dbReference>
<comment type="subcellular location">
    <subcellularLocation>
        <location evidence="1">Cell outer membrane</location>
        <topology evidence="1">Multi-pass membrane protein</topology>
    </subcellularLocation>
</comment>
<comment type="subunit">
    <text evidence="2">Homotrimer.</text>
</comment>
<dbReference type="RefSeq" id="WP_194116662.1">
    <property type="nucleotide sequence ID" value="NZ_JADFUA010000007.1"/>
</dbReference>
<dbReference type="PRINTS" id="PR00182">
    <property type="entry name" value="ECOLNEIPORIN"/>
</dbReference>
<dbReference type="SUPFAM" id="SSF56935">
    <property type="entry name" value="Porins"/>
    <property type="match status" value="1"/>
</dbReference>
<evidence type="ECO:0000256" key="10">
    <source>
        <dbReference type="ARBA" id="ARBA00023237"/>
    </source>
</evidence>
<dbReference type="Gene3D" id="2.40.160.10">
    <property type="entry name" value="Porin"/>
    <property type="match status" value="1"/>
</dbReference>
<keyword evidence="10" id="KW-0998">Cell outer membrane</keyword>
<evidence type="ECO:0000256" key="3">
    <source>
        <dbReference type="ARBA" id="ARBA00022448"/>
    </source>
</evidence>
<keyword evidence="7" id="KW-0406">Ion transport</keyword>
<dbReference type="InterPro" id="IPR050298">
    <property type="entry name" value="Gram-neg_bact_OMP"/>
</dbReference>
<reference evidence="13 14" key="1">
    <citation type="submission" date="2020-10" db="EMBL/GenBank/DDBJ databases">
        <title>The genome sequence of Chitinilyticum litopenaei 4Y14.</title>
        <authorList>
            <person name="Liu Y."/>
        </authorList>
    </citation>
    <scope>NUCLEOTIDE SEQUENCE [LARGE SCALE GENOMIC DNA]</scope>
    <source>
        <strain evidence="13 14">4Y14</strain>
    </source>
</reference>
<feature type="chain" id="PRO_5035322721" evidence="11">
    <location>
        <begin position="21"/>
        <end position="362"/>
    </location>
</feature>
<dbReference type="GO" id="GO:0046930">
    <property type="term" value="C:pore complex"/>
    <property type="evidence" value="ECO:0007669"/>
    <property type="project" value="UniProtKB-KW"/>
</dbReference>
<evidence type="ECO:0000256" key="5">
    <source>
        <dbReference type="ARBA" id="ARBA00022692"/>
    </source>
</evidence>
<evidence type="ECO:0000256" key="2">
    <source>
        <dbReference type="ARBA" id="ARBA00011233"/>
    </source>
</evidence>
<evidence type="ECO:0000259" key="12">
    <source>
        <dbReference type="Pfam" id="PF13609"/>
    </source>
</evidence>
<keyword evidence="8" id="KW-0626">Porin</keyword>
<dbReference type="AlphaFoldDB" id="A0A8J7FIW1"/>
<dbReference type="Pfam" id="PF13609">
    <property type="entry name" value="Porin_4"/>
    <property type="match status" value="1"/>
</dbReference>
<evidence type="ECO:0000256" key="4">
    <source>
        <dbReference type="ARBA" id="ARBA00022452"/>
    </source>
</evidence>
<keyword evidence="3" id="KW-0813">Transport</keyword>
<keyword evidence="9" id="KW-0472">Membrane</keyword>
<evidence type="ECO:0000256" key="1">
    <source>
        <dbReference type="ARBA" id="ARBA00004571"/>
    </source>
</evidence>
<name>A0A8J7FIW1_9NEIS</name>
<feature type="signal peptide" evidence="11">
    <location>
        <begin position="1"/>
        <end position="20"/>
    </location>
</feature>
<dbReference type="CDD" id="cd00342">
    <property type="entry name" value="gram_neg_porins"/>
    <property type="match status" value="1"/>
</dbReference>
<dbReference type="GO" id="GO:0009279">
    <property type="term" value="C:cell outer membrane"/>
    <property type="evidence" value="ECO:0007669"/>
    <property type="project" value="UniProtKB-SubCell"/>
</dbReference>
<keyword evidence="6 11" id="KW-0732">Signal</keyword>
<organism evidence="13 14">
    <name type="scientific">Chitinilyticum piscinae</name>
    <dbReference type="NCBI Taxonomy" id="2866724"/>
    <lineage>
        <taxon>Bacteria</taxon>
        <taxon>Pseudomonadati</taxon>
        <taxon>Pseudomonadota</taxon>
        <taxon>Betaproteobacteria</taxon>
        <taxon>Neisseriales</taxon>
        <taxon>Chitinibacteraceae</taxon>
        <taxon>Chitinilyticum</taxon>
    </lineage>
</organism>
<keyword evidence="14" id="KW-1185">Reference proteome</keyword>
<comment type="caution">
    <text evidence="13">The sequence shown here is derived from an EMBL/GenBank/DDBJ whole genome shotgun (WGS) entry which is preliminary data.</text>
</comment>
<keyword evidence="5" id="KW-0812">Transmembrane</keyword>
<dbReference type="InterPro" id="IPR001702">
    <property type="entry name" value="Porin_Gram-ve"/>
</dbReference>
<dbReference type="GO" id="GO:0034220">
    <property type="term" value="P:monoatomic ion transmembrane transport"/>
    <property type="evidence" value="ECO:0007669"/>
    <property type="project" value="InterPro"/>
</dbReference>
<evidence type="ECO:0000256" key="6">
    <source>
        <dbReference type="ARBA" id="ARBA00022729"/>
    </source>
</evidence>
<dbReference type="PANTHER" id="PTHR34501:SF9">
    <property type="entry name" value="MAJOR OUTER MEMBRANE PROTEIN P.IA"/>
    <property type="match status" value="1"/>
</dbReference>